<dbReference type="InterPro" id="IPR001683">
    <property type="entry name" value="PX_dom"/>
</dbReference>
<dbReference type="InterPro" id="IPR039701">
    <property type="entry name" value="HS1BP3"/>
</dbReference>
<dbReference type="EMBL" id="JAGEUA010000007">
    <property type="protein sequence ID" value="KAL0969659.1"/>
    <property type="molecule type" value="Genomic_DNA"/>
</dbReference>
<protein>
    <recommendedName>
        <fullName evidence="2">PX domain-containing protein</fullName>
    </recommendedName>
</protein>
<accession>A0ABD0WDC2</accession>
<dbReference type="CDD" id="cd06868">
    <property type="entry name" value="PX_HS1BP3"/>
    <property type="match status" value="1"/>
</dbReference>
<dbReference type="AlphaFoldDB" id="A0ABD0WDC2"/>
<keyword evidence="4" id="KW-1185">Reference proteome</keyword>
<dbReference type="Proteomes" id="UP001557470">
    <property type="component" value="Unassembled WGS sequence"/>
</dbReference>
<sequence>AHSFLSRSYPVTISHNNLKQGWSVSLQLNDSRLDNNFSTMSEGLTTSRPLQNEATGIDLHVPLYKEIRGTMMTGHVEYQIIVVTRMAAFKSAKHKPEDIVQLVVSKKYSEIDEFYNKLICHYPKTTLPAMPRKALFVSEADIRERRVAFDELVKFISKNSLLANCPEVLEFLGAKSTVADLKTRTVADRKERDVEEEGFDFFERDETASAARVTKHDSPVKLSEEEKHGDGNDEVKKYVGPLGNIKCTEQTKTTQPNMATLFKANNEDVNDNLFHAAAKDLNLFEDSAMAEEVKLGDSLLPPTAYNDVASENSELNVDMNELFRIEDNFDKLLHVHKIIKAKPVVSPKPKLDPKSKPALPVKPSLISDVKGQVRGQVEGVPPVVDEINDQMDILKYIQQNESTACDTLDLF</sequence>
<dbReference type="InterPro" id="IPR036871">
    <property type="entry name" value="PX_dom_sf"/>
</dbReference>
<dbReference type="PANTHER" id="PTHR14431:SF1">
    <property type="entry name" value="HCLS1-BINDING PROTEIN 3"/>
    <property type="match status" value="1"/>
</dbReference>
<comment type="caution">
    <text evidence="3">The sequence shown here is derived from an EMBL/GenBank/DDBJ whole genome shotgun (WGS) entry which is preliminary data.</text>
</comment>
<dbReference type="SMART" id="SM00312">
    <property type="entry name" value="PX"/>
    <property type="match status" value="1"/>
</dbReference>
<dbReference type="Pfam" id="PF00787">
    <property type="entry name" value="PX"/>
    <property type="match status" value="1"/>
</dbReference>
<evidence type="ECO:0000313" key="4">
    <source>
        <dbReference type="Proteomes" id="UP001557470"/>
    </source>
</evidence>
<feature type="non-terminal residue" evidence="3">
    <location>
        <position position="1"/>
    </location>
</feature>
<dbReference type="PANTHER" id="PTHR14431">
    <property type="entry name" value="HCLS1-BINDING PROTEIN 3"/>
    <property type="match status" value="1"/>
</dbReference>
<dbReference type="PROSITE" id="PS50195">
    <property type="entry name" value="PX"/>
    <property type="match status" value="1"/>
</dbReference>
<gene>
    <name evidence="3" type="ORF">UPYG_G00230400</name>
</gene>
<dbReference type="SUPFAM" id="SSF64268">
    <property type="entry name" value="PX domain"/>
    <property type="match status" value="1"/>
</dbReference>
<reference evidence="3 4" key="1">
    <citation type="submission" date="2024-06" db="EMBL/GenBank/DDBJ databases">
        <authorList>
            <person name="Pan Q."/>
            <person name="Wen M."/>
            <person name="Jouanno E."/>
            <person name="Zahm M."/>
            <person name="Klopp C."/>
            <person name="Cabau C."/>
            <person name="Louis A."/>
            <person name="Berthelot C."/>
            <person name="Parey E."/>
            <person name="Roest Crollius H."/>
            <person name="Montfort J."/>
            <person name="Robinson-Rechavi M."/>
            <person name="Bouchez O."/>
            <person name="Lampietro C."/>
            <person name="Lopez Roques C."/>
            <person name="Donnadieu C."/>
            <person name="Postlethwait J."/>
            <person name="Bobe J."/>
            <person name="Verreycken H."/>
            <person name="Guiguen Y."/>
        </authorList>
    </citation>
    <scope>NUCLEOTIDE SEQUENCE [LARGE SCALE GENOMIC DNA]</scope>
    <source>
        <strain evidence="3">Up_M1</strain>
        <tissue evidence="3">Testis</tissue>
    </source>
</reference>
<evidence type="ECO:0000313" key="3">
    <source>
        <dbReference type="EMBL" id="KAL0969659.1"/>
    </source>
</evidence>
<evidence type="ECO:0000256" key="1">
    <source>
        <dbReference type="SAM" id="MobiDB-lite"/>
    </source>
</evidence>
<evidence type="ECO:0000259" key="2">
    <source>
        <dbReference type="PROSITE" id="PS50195"/>
    </source>
</evidence>
<proteinExistence type="predicted"/>
<feature type="compositionally biased region" description="Basic and acidic residues" evidence="1">
    <location>
        <begin position="214"/>
        <end position="235"/>
    </location>
</feature>
<feature type="region of interest" description="Disordered" evidence="1">
    <location>
        <begin position="212"/>
        <end position="235"/>
    </location>
</feature>
<organism evidence="3 4">
    <name type="scientific">Umbra pygmaea</name>
    <name type="common">Eastern mudminnow</name>
    <dbReference type="NCBI Taxonomy" id="75934"/>
    <lineage>
        <taxon>Eukaryota</taxon>
        <taxon>Metazoa</taxon>
        <taxon>Chordata</taxon>
        <taxon>Craniata</taxon>
        <taxon>Vertebrata</taxon>
        <taxon>Euteleostomi</taxon>
        <taxon>Actinopterygii</taxon>
        <taxon>Neopterygii</taxon>
        <taxon>Teleostei</taxon>
        <taxon>Protacanthopterygii</taxon>
        <taxon>Esociformes</taxon>
        <taxon>Umbridae</taxon>
        <taxon>Umbra</taxon>
    </lineage>
</organism>
<name>A0ABD0WDC2_UMBPY</name>
<dbReference type="Gene3D" id="3.30.1520.10">
    <property type="entry name" value="Phox-like domain"/>
    <property type="match status" value="1"/>
</dbReference>
<dbReference type="InterPro" id="IPR037901">
    <property type="entry name" value="HS1BP3_PX"/>
</dbReference>
<feature type="domain" description="PX" evidence="2">
    <location>
        <begin position="56"/>
        <end position="179"/>
    </location>
</feature>